<dbReference type="InterPro" id="IPR010985">
    <property type="entry name" value="Ribbon_hlx_hlx"/>
</dbReference>
<dbReference type="GO" id="GO:0004190">
    <property type="term" value="F:aspartic-type endopeptidase activity"/>
    <property type="evidence" value="ECO:0007669"/>
    <property type="project" value="InterPro"/>
</dbReference>
<sequence length="257" mass="29618">MTIINFKIDDEKKKKIEQVVEIKGYKSVSEFIREAIDEKINFQKVIDDFIKENPPLDKRKIDIPDFIPDGKYLGIARNEIVVIGDTLKEVMKKLYSKFPKALSGIMRKGMEMPPFETLYSFFSVENTKCYNQARFDNNYYPLLEISVDINGNTKKILGLIDTGATITALDRELLDDLDLSPIRKSEIFTANKIIELPIYNTQFSYNGHSYNLDFALTEMADLFGIKALIGKNFIDRFNLLLLGKEKLLCLQPFDKND</sequence>
<reference evidence="1" key="1">
    <citation type="journal article" date="2015" name="Nature">
        <title>Complex archaea that bridge the gap between prokaryotes and eukaryotes.</title>
        <authorList>
            <person name="Spang A."/>
            <person name="Saw J.H."/>
            <person name="Jorgensen S.L."/>
            <person name="Zaremba-Niedzwiedzka K."/>
            <person name="Martijn J."/>
            <person name="Lind A.E."/>
            <person name="van Eijk R."/>
            <person name="Schleper C."/>
            <person name="Guy L."/>
            <person name="Ettema T.J."/>
        </authorList>
    </citation>
    <scope>NUCLEOTIDE SEQUENCE</scope>
</reference>
<organism evidence="1">
    <name type="scientific">marine sediment metagenome</name>
    <dbReference type="NCBI Taxonomy" id="412755"/>
    <lineage>
        <taxon>unclassified sequences</taxon>
        <taxon>metagenomes</taxon>
        <taxon>ecological metagenomes</taxon>
    </lineage>
</organism>
<dbReference type="Pfam" id="PF13650">
    <property type="entry name" value="Asp_protease_2"/>
    <property type="match status" value="1"/>
</dbReference>
<gene>
    <name evidence="1" type="ORF">LCGC14_1256530</name>
</gene>
<protein>
    <submittedName>
        <fullName evidence="1">Uncharacterized protein</fullName>
    </submittedName>
</protein>
<dbReference type="Gene3D" id="2.40.70.10">
    <property type="entry name" value="Acid Proteases"/>
    <property type="match status" value="1"/>
</dbReference>
<accession>A0A0F9L1T8</accession>
<dbReference type="SUPFAM" id="SSF47598">
    <property type="entry name" value="Ribbon-helix-helix"/>
    <property type="match status" value="1"/>
</dbReference>
<dbReference type="GO" id="GO:0006508">
    <property type="term" value="P:proteolysis"/>
    <property type="evidence" value="ECO:0007669"/>
    <property type="project" value="InterPro"/>
</dbReference>
<proteinExistence type="predicted"/>
<evidence type="ECO:0000313" key="1">
    <source>
        <dbReference type="EMBL" id="KKM88659.1"/>
    </source>
</evidence>
<dbReference type="InterPro" id="IPR021109">
    <property type="entry name" value="Peptidase_aspartic_dom_sf"/>
</dbReference>
<name>A0A0F9L1T8_9ZZZZ</name>
<comment type="caution">
    <text evidence="1">The sequence shown here is derived from an EMBL/GenBank/DDBJ whole genome shotgun (WGS) entry which is preliminary data.</text>
</comment>
<dbReference type="SUPFAM" id="SSF50630">
    <property type="entry name" value="Acid proteases"/>
    <property type="match status" value="1"/>
</dbReference>
<dbReference type="EMBL" id="LAZR01006928">
    <property type="protein sequence ID" value="KKM88659.1"/>
    <property type="molecule type" value="Genomic_DNA"/>
</dbReference>
<dbReference type="InterPro" id="IPR001969">
    <property type="entry name" value="Aspartic_peptidase_AS"/>
</dbReference>
<dbReference type="GO" id="GO:0006355">
    <property type="term" value="P:regulation of DNA-templated transcription"/>
    <property type="evidence" value="ECO:0007669"/>
    <property type="project" value="InterPro"/>
</dbReference>
<dbReference type="AlphaFoldDB" id="A0A0F9L1T8"/>
<dbReference type="PROSITE" id="PS00141">
    <property type="entry name" value="ASP_PROTEASE"/>
    <property type="match status" value="1"/>
</dbReference>